<evidence type="ECO:0000313" key="3">
    <source>
        <dbReference type="EMBL" id="QHE97926.1"/>
    </source>
</evidence>
<reference evidence="3 4" key="1">
    <citation type="journal article" date="2011" name="PLoS Pathog.">
        <title>Dynamic evolution of pathogenicity revealed by sequencing and comparative genomics of 19 Pseudomonas syringae isolates.</title>
        <authorList>
            <person name="Baltrus D.A."/>
            <person name="Nishimura M.T."/>
            <person name="Romanchuk A."/>
            <person name="Chang J.H."/>
            <person name="Mukhtar M.S."/>
            <person name="Cherkis K."/>
            <person name="Roach J."/>
            <person name="Grant S.R."/>
            <person name="Jones C.D."/>
            <person name="Dangl J.L."/>
        </authorList>
    </citation>
    <scope>NUCLEOTIDE SEQUENCE [LARGE SCALE GENOMIC DNA]</scope>
    <source>
        <strain evidence="3 4">ES4326</strain>
    </source>
</reference>
<gene>
    <name evidence="3" type="ORF">PMA4326_015825</name>
</gene>
<evidence type="ECO:0000313" key="4">
    <source>
        <dbReference type="Proteomes" id="UP000003811"/>
    </source>
</evidence>
<feature type="region of interest" description="Disordered" evidence="1">
    <location>
        <begin position="1"/>
        <end position="31"/>
    </location>
</feature>
<dbReference type="EMBL" id="CP047260">
    <property type="protein sequence ID" value="QHE97926.1"/>
    <property type="molecule type" value="Genomic_DNA"/>
</dbReference>
<organism evidence="3 4">
    <name type="scientific">Pseudomonas syringae pv. maculicola str. ES4326</name>
    <dbReference type="NCBI Taxonomy" id="629265"/>
    <lineage>
        <taxon>Bacteria</taxon>
        <taxon>Pseudomonadati</taxon>
        <taxon>Pseudomonadota</taxon>
        <taxon>Gammaproteobacteria</taxon>
        <taxon>Pseudomonadales</taxon>
        <taxon>Pseudomonadaceae</taxon>
        <taxon>Pseudomonas</taxon>
    </lineage>
</organism>
<sequence>MRDAQNAAHAPAWQKQATTYASRPTKDKRHLRTGAHTSARYSGLFYLKLIIFFALDLYLFVLKQ</sequence>
<keyword evidence="2" id="KW-0472">Membrane</keyword>
<evidence type="ECO:0000256" key="2">
    <source>
        <dbReference type="SAM" id="Phobius"/>
    </source>
</evidence>
<dbReference type="AlphaFoldDB" id="A0A8T8C3I3"/>
<dbReference type="Proteomes" id="UP000003811">
    <property type="component" value="Chromosome"/>
</dbReference>
<keyword evidence="2" id="KW-1133">Transmembrane helix</keyword>
<protein>
    <submittedName>
        <fullName evidence="3">Uncharacterized protein</fullName>
    </submittedName>
</protein>
<proteinExistence type="predicted"/>
<evidence type="ECO:0000256" key="1">
    <source>
        <dbReference type="SAM" id="MobiDB-lite"/>
    </source>
</evidence>
<feature type="transmembrane region" description="Helical" evidence="2">
    <location>
        <begin position="43"/>
        <end position="62"/>
    </location>
</feature>
<keyword evidence="2" id="KW-0812">Transmembrane</keyword>
<name>A0A8T8C3I3_PSEYM</name>
<accession>A0A8T8C3I3</accession>